<evidence type="ECO:0000313" key="3">
    <source>
        <dbReference type="Proteomes" id="UP001165121"/>
    </source>
</evidence>
<comment type="caution">
    <text evidence="2">The sequence shown here is derived from an EMBL/GenBank/DDBJ whole genome shotgun (WGS) entry which is preliminary data.</text>
</comment>
<protein>
    <submittedName>
        <fullName evidence="2">Unnamed protein product</fullName>
    </submittedName>
</protein>
<feature type="compositionally biased region" description="Basic and acidic residues" evidence="1">
    <location>
        <begin position="103"/>
        <end position="112"/>
    </location>
</feature>
<feature type="compositionally biased region" description="Basic and acidic residues" evidence="1">
    <location>
        <begin position="198"/>
        <end position="207"/>
    </location>
</feature>
<evidence type="ECO:0000313" key="2">
    <source>
        <dbReference type="EMBL" id="GMF59732.1"/>
    </source>
</evidence>
<reference evidence="2" key="1">
    <citation type="submission" date="2023-04" db="EMBL/GenBank/DDBJ databases">
        <title>Phytophthora fragariaefolia NBRC 109709.</title>
        <authorList>
            <person name="Ichikawa N."/>
            <person name="Sato H."/>
            <person name="Tonouchi N."/>
        </authorList>
    </citation>
    <scope>NUCLEOTIDE SEQUENCE</scope>
    <source>
        <strain evidence="2">NBRC 109709</strain>
    </source>
</reference>
<keyword evidence="3" id="KW-1185">Reference proteome</keyword>
<proteinExistence type="predicted"/>
<sequence length="207" mass="21994">MPPCCETHCEADTFLARLQDRSTAERQRLMKEHHAFLDGKREDDADFGGDAPSEGPLVSDQTTTAPIASVHSAVSAPSRPPVGKVASYVAAAKTRMADRIAEEAASQKEISDGRAVGAPGKRQTKAKTRSDAKPLATKTTKKQVAAEVREAKKIKGAETLARANASAASRSEQKKACSGGGDSWSRSTSTSRLSYSAEESRCQDCRG</sequence>
<feature type="region of interest" description="Disordered" evidence="1">
    <location>
        <begin position="103"/>
        <end position="207"/>
    </location>
</feature>
<feature type="compositionally biased region" description="Low complexity" evidence="1">
    <location>
        <begin position="183"/>
        <end position="196"/>
    </location>
</feature>
<dbReference type="OrthoDB" id="129653at2759"/>
<organism evidence="2 3">
    <name type="scientific">Phytophthora fragariaefolia</name>
    <dbReference type="NCBI Taxonomy" id="1490495"/>
    <lineage>
        <taxon>Eukaryota</taxon>
        <taxon>Sar</taxon>
        <taxon>Stramenopiles</taxon>
        <taxon>Oomycota</taxon>
        <taxon>Peronosporomycetes</taxon>
        <taxon>Peronosporales</taxon>
        <taxon>Peronosporaceae</taxon>
        <taxon>Phytophthora</taxon>
    </lineage>
</organism>
<feature type="region of interest" description="Disordered" evidence="1">
    <location>
        <begin position="36"/>
        <end position="64"/>
    </location>
</feature>
<dbReference type="EMBL" id="BSXT01005099">
    <property type="protein sequence ID" value="GMF59732.1"/>
    <property type="molecule type" value="Genomic_DNA"/>
</dbReference>
<name>A0A9W6YCY9_9STRA</name>
<feature type="compositionally biased region" description="Low complexity" evidence="1">
    <location>
        <begin position="161"/>
        <end position="170"/>
    </location>
</feature>
<dbReference type="AlphaFoldDB" id="A0A9W6YCY9"/>
<gene>
    <name evidence="2" type="ORF">Pfra01_002587300</name>
</gene>
<accession>A0A9W6YCY9</accession>
<evidence type="ECO:0000256" key="1">
    <source>
        <dbReference type="SAM" id="MobiDB-lite"/>
    </source>
</evidence>
<dbReference type="Proteomes" id="UP001165121">
    <property type="component" value="Unassembled WGS sequence"/>
</dbReference>
<feature type="compositionally biased region" description="Basic and acidic residues" evidence="1">
    <location>
        <begin position="147"/>
        <end position="156"/>
    </location>
</feature>